<feature type="domain" description="Outer membrane protein beta-barrel" evidence="1">
    <location>
        <begin position="43"/>
        <end position="190"/>
    </location>
</feature>
<proteinExistence type="predicted"/>
<dbReference type="InterPro" id="IPR025665">
    <property type="entry name" value="Beta-barrel_OMP_2"/>
</dbReference>
<dbReference type="SUPFAM" id="SSF56925">
    <property type="entry name" value="OMPA-like"/>
    <property type="match status" value="1"/>
</dbReference>
<sequence length="222" mass="24707">MYKSNSKPHIMKILKENEKHSKNEYFDFKRLFFTLLFSLSITAVILAQTGSGFGIKAGLNYNANGDYFESISSNAQNPDRNIGYHIGLYDKIGDKLYFKPELVYTSTKSDYDSDTFKMQKIDAPLLIGLNVLGPVSVFAGPSFQYILDSEFGGISINDIENDFSVGLNFGIGLNLKKIGLDLRYERGFSSNEATFVGSTGSIEPSRIDTRPNQLILGLSFTL</sequence>
<accession>Q2YZE3</accession>
<protein>
    <recommendedName>
        <fullName evidence="1">Outer membrane protein beta-barrel domain-containing protein</fullName>
    </recommendedName>
</protein>
<reference evidence="2" key="1">
    <citation type="journal article" date="2005" name="Environ. Microbiol.">
        <title>Lateral gene transfer and phylogenetic assignment of environmental fosmid clones.</title>
        <authorList>
            <person name="Nesbo C.L."/>
            <person name="Boucher Y."/>
            <person name="Dlutek M."/>
            <person name="Doolittle F.W."/>
        </authorList>
    </citation>
    <scope>NUCLEOTIDE SEQUENCE</scope>
</reference>
<dbReference type="InterPro" id="IPR011250">
    <property type="entry name" value="OMP/PagP_B-barrel"/>
</dbReference>
<evidence type="ECO:0000259" key="1">
    <source>
        <dbReference type="Pfam" id="PF13568"/>
    </source>
</evidence>
<dbReference type="AlphaFoldDB" id="Q2YZE3"/>
<evidence type="ECO:0000313" key="2">
    <source>
        <dbReference type="EMBL" id="CAI78714.1"/>
    </source>
</evidence>
<dbReference type="EMBL" id="AJ937771">
    <property type="protein sequence ID" value="CAI78714.1"/>
    <property type="molecule type" value="Genomic_DNA"/>
</dbReference>
<name>Q2YZE3_9FLAO</name>
<organism evidence="2">
    <name type="scientific">uncultured Flavobacteriaceae bacterium</name>
    <dbReference type="NCBI Taxonomy" id="165436"/>
    <lineage>
        <taxon>Bacteria</taxon>
        <taxon>Pseudomonadati</taxon>
        <taxon>Bacteroidota</taxon>
        <taxon>Flavobacteriia</taxon>
        <taxon>Flavobacteriales</taxon>
        <taxon>Flavobacteriaceae</taxon>
        <taxon>environmental samples</taxon>
    </lineage>
</organism>
<dbReference type="Pfam" id="PF13568">
    <property type="entry name" value="OMP_b-brl_2"/>
    <property type="match status" value="1"/>
</dbReference>